<gene>
    <name evidence="2" type="ordered locus">RD1_2350</name>
</gene>
<dbReference type="SUPFAM" id="SSF101874">
    <property type="entry name" value="YceI-like"/>
    <property type="match status" value="1"/>
</dbReference>
<dbReference type="HOGENOM" id="CLU_071003_3_0_5"/>
<dbReference type="STRING" id="375451.RD1_2350"/>
<dbReference type="Gene3D" id="2.40.128.110">
    <property type="entry name" value="Lipid/polyisoprenoid-binding, YceI-like"/>
    <property type="match status" value="1"/>
</dbReference>
<dbReference type="InterPro" id="IPR007372">
    <property type="entry name" value="Lipid/polyisoprenoid-bd_YceI"/>
</dbReference>
<evidence type="ECO:0000313" key="3">
    <source>
        <dbReference type="Proteomes" id="UP000007029"/>
    </source>
</evidence>
<dbReference type="Proteomes" id="UP000007029">
    <property type="component" value="Chromosome"/>
</dbReference>
<dbReference type="InterPro" id="IPR036761">
    <property type="entry name" value="TTHA0802/YceI-like_sf"/>
</dbReference>
<proteinExistence type="predicted"/>
<dbReference type="Pfam" id="PF04264">
    <property type="entry name" value="YceI"/>
    <property type="match status" value="1"/>
</dbReference>
<sequence length="194" mass="20863">MRILTCTAVATAIFGTTALAEPARFELDPSHTAVFFTVDHIGYAKTLGIFGTVSGEFTYDMETQDLSDVRVSIDAASVNTFDDARDGHVRNKDFLDVSNHPEITFVATGGTPTSDTAGTVTGDLTILGQTRPVTLDVTLNKAAEYPFGHKRMTLGLSIEASIERSDFGMTYAVGNGLVGDRVDIQIETEAMKMD</sequence>
<reference evidence="2 3" key="1">
    <citation type="journal article" date="2007" name="J. Bacteriol.">
        <title>The complete genome sequence of Roseobacter denitrificans reveals a mixotrophic rather than photosynthetic metabolism.</title>
        <authorList>
            <person name="Swingley W.D."/>
            <person name="Sadekar S."/>
            <person name="Mastrian S.D."/>
            <person name="Matthies H.J."/>
            <person name="Hao J."/>
            <person name="Ramos H."/>
            <person name="Acharya C.R."/>
            <person name="Conrad A.L."/>
            <person name="Taylor H.L."/>
            <person name="Dejesa L.C."/>
            <person name="Shah M.K."/>
            <person name="O'huallachain M.E."/>
            <person name="Lince M.T."/>
            <person name="Blankenship R.E."/>
            <person name="Beatty J.T."/>
            <person name="Touchman J.W."/>
        </authorList>
    </citation>
    <scope>NUCLEOTIDE SEQUENCE [LARGE SCALE GENOMIC DNA]</scope>
    <source>
        <strain evidence="3">ATCC 33942 / OCh 114</strain>
    </source>
</reference>
<dbReference type="EMBL" id="CP000362">
    <property type="protein sequence ID" value="ABG31926.1"/>
    <property type="molecule type" value="Genomic_DNA"/>
</dbReference>
<evidence type="ECO:0000259" key="1">
    <source>
        <dbReference type="SMART" id="SM00867"/>
    </source>
</evidence>
<dbReference type="RefSeq" id="WP_011568543.1">
    <property type="nucleotide sequence ID" value="NC_008209.1"/>
</dbReference>
<evidence type="ECO:0000313" key="2">
    <source>
        <dbReference type="EMBL" id="ABG31926.1"/>
    </source>
</evidence>
<keyword evidence="3" id="KW-1185">Reference proteome</keyword>
<name>Q167B7_ROSDO</name>
<dbReference type="SMART" id="SM00867">
    <property type="entry name" value="YceI"/>
    <property type="match status" value="1"/>
</dbReference>
<dbReference type="OrthoDB" id="9811006at2"/>
<dbReference type="AlphaFoldDB" id="Q167B7"/>
<dbReference type="PANTHER" id="PTHR34406">
    <property type="entry name" value="PROTEIN YCEI"/>
    <property type="match status" value="1"/>
</dbReference>
<feature type="domain" description="Lipid/polyisoprenoid-binding YceI-like" evidence="1">
    <location>
        <begin position="24"/>
        <end position="191"/>
    </location>
</feature>
<protein>
    <submittedName>
        <fullName evidence="2">YceI-like family protein</fullName>
    </submittedName>
</protein>
<dbReference type="KEGG" id="rde:RD1_2350"/>
<accession>Q167B7</accession>
<organism evidence="2 3">
    <name type="scientific">Roseobacter denitrificans (strain ATCC 33942 / OCh 114)</name>
    <name type="common">Erythrobacter sp. (strain OCh 114)</name>
    <name type="synonym">Roseobacter denitrificans</name>
    <dbReference type="NCBI Taxonomy" id="375451"/>
    <lineage>
        <taxon>Bacteria</taxon>
        <taxon>Pseudomonadati</taxon>
        <taxon>Pseudomonadota</taxon>
        <taxon>Alphaproteobacteria</taxon>
        <taxon>Rhodobacterales</taxon>
        <taxon>Roseobacteraceae</taxon>
        <taxon>Roseobacter</taxon>
    </lineage>
</organism>
<dbReference type="PANTHER" id="PTHR34406:SF1">
    <property type="entry name" value="PROTEIN YCEI"/>
    <property type="match status" value="1"/>
</dbReference>
<dbReference type="eggNOG" id="COG2353">
    <property type="taxonomic scope" value="Bacteria"/>
</dbReference>